<dbReference type="RefSeq" id="WP_110516985.1">
    <property type="nucleotide sequence ID" value="NZ_PDOF01000001.1"/>
</dbReference>
<accession>A0A2W0H744</accession>
<evidence type="ECO:0000313" key="3">
    <source>
        <dbReference type="Proteomes" id="UP000248066"/>
    </source>
</evidence>
<evidence type="ECO:0000313" key="2">
    <source>
        <dbReference type="EMBL" id="PYZ97674.1"/>
    </source>
</evidence>
<feature type="domain" description="General stress protein 17M-like" evidence="1">
    <location>
        <begin position="6"/>
        <end position="99"/>
    </location>
</feature>
<evidence type="ECO:0000259" key="1">
    <source>
        <dbReference type="Pfam" id="PF11181"/>
    </source>
</evidence>
<name>A0A2W0H744_9BACI</name>
<reference evidence="2 3" key="1">
    <citation type="submission" date="2017-10" db="EMBL/GenBank/DDBJ databases">
        <title>Bacillus sp. nov., a halophilic bacterium isolated from a Yangshapao Lake.</title>
        <authorList>
            <person name="Wang H."/>
        </authorList>
    </citation>
    <scope>NUCLEOTIDE SEQUENCE [LARGE SCALE GENOMIC DNA]</scope>
    <source>
        <strain evidence="2 3">YSP-3</strain>
    </source>
</reference>
<proteinExistence type="predicted"/>
<dbReference type="Pfam" id="PF11181">
    <property type="entry name" value="YflT"/>
    <property type="match status" value="1"/>
</dbReference>
<dbReference type="AlphaFoldDB" id="A0A2W0H744"/>
<dbReference type="EMBL" id="PDOF01000001">
    <property type="protein sequence ID" value="PYZ97674.1"/>
    <property type="molecule type" value="Genomic_DNA"/>
</dbReference>
<comment type="caution">
    <text evidence="2">The sequence shown here is derived from an EMBL/GenBank/DDBJ whole genome shotgun (WGS) entry which is preliminary data.</text>
</comment>
<dbReference type="OrthoDB" id="2353304at2"/>
<keyword evidence="3" id="KW-1185">Reference proteome</keyword>
<protein>
    <submittedName>
        <fullName evidence="2">General stress protein</fullName>
    </submittedName>
</protein>
<organism evidence="2 3">
    <name type="scientific">Alteribacter lacisalsi</name>
    <dbReference type="NCBI Taxonomy" id="2045244"/>
    <lineage>
        <taxon>Bacteria</taxon>
        <taxon>Bacillati</taxon>
        <taxon>Bacillota</taxon>
        <taxon>Bacilli</taxon>
        <taxon>Bacillales</taxon>
        <taxon>Bacillaceae</taxon>
        <taxon>Alteribacter</taxon>
    </lineage>
</organism>
<gene>
    <name evidence="2" type="ORF">CR205_03515</name>
</gene>
<dbReference type="InterPro" id="IPR025889">
    <property type="entry name" value="GSP17M-like_dom"/>
</dbReference>
<sequence>MQPDFKLFENDQKAFDSVEKLKRSGVDTDNIYVLSHDKDHTKRVKKETEAEKIGVSETGLGTATKNVFRKTGDALRSKMNEIGIDKPKAGELEEELDEGKVLVIVTNQEEKVKF</sequence>
<dbReference type="Proteomes" id="UP000248066">
    <property type="component" value="Unassembled WGS sequence"/>
</dbReference>